<evidence type="ECO:0000313" key="3">
    <source>
        <dbReference type="EMBL" id="MBZ2206344.1"/>
    </source>
</evidence>
<dbReference type="EMBL" id="JAFBIL020000001">
    <property type="protein sequence ID" value="MBZ2206344.1"/>
    <property type="molecule type" value="Genomic_DNA"/>
</dbReference>
<feature type="transmembrane region" description="Helical" evidence="1">
    <location>
        <begin position="173"/>
        <end position="192"/>
    </location>
</feature>
<dbReference type="InterPro" id="IPR011642">
    <property type="entry name" value="Gate_dom"/>
</dbReference>
<feature type="transmembrane region" description="Helical" evidence="1">
    <location>
        <begin position="353"/>
        <end position="376"/>
    </location>
</feature>
<reference evidence="3 4" key="1">
    <citation type="submission" date="2021-01" db="EMBL/GenBank/DDBJ databases">
        <authorList>
            <person name="Ruan W."/>
            <person name="Khan S.A."/>
            <person name="Jeon C.O."/>
        </authorList>
    </citation>
    <scope>NUCLEOTIDE SEQUENCE [LARGE SCALE GENOMIC DNA]</scope>
    <source>
        <strain evidence="3 4">R798</strain>
    </source>
</reference>
<dbReference type="InterPro" id="IPR011415">
    <property type="entry name" value="SpmA_SpmB"/>
</dbReference>
<proteinExistence type="predicted"/>
<reference evidence="3 4" key="2">
    <citation type="submission" date="2021-08" db="EMBL/GenBank/DDBJ databases">
        <title>Massilia sp. R798.</title>
        <authorList>
            <person name="Baek J.H."/>
            <person name="Jung H.S."/>
            <person name="Kim K.R."/>
            <person name="Jeon C.O."/>
        </authorList>
    </citation>
    <scope>NUCLEOTIDE SEQUENCE [LARGE SCALE GENOMIC DNA]</scope>
    <source>
        <strain evidence="3 4">R798</strain>
    </source>
</reference>
<feature type="transmembrane region" description="Helical" evidence="1">
    <location>
        <begin position="6"/>
        <end position="24"/>
    </location>
</feature>
<keyword evidence="4" id="KW-1185">Reference proteome</keyword>
<keyword evidence="1" id="KW-0472">Membrane</keyword>
<feature type="transmembrane region" description="Helical" evidence="1">
    <location>
        <begin position="388"/>
        <end position="410"/>
    </location>
</feature>
<feature type="transmembrane region" description="Helical" evidence="1">
    <location>
        <begin position="235"/>
        <end position="256"/>
    </location>
</feature>
<dbReference type="Pfam" id="PF07670">
    <property type="entry name" value="Gate"/>
    <property type="match status" value="2"/>
</dbReference>
<organism evidence="3 4">
    <name type="scientific">Massilia soli</name>
    <dbReference type="NCBI Taxonomy" id="2792854"/>
    <lineage>
        <taxon>Bacteria</taxon>
        <taxon>Pseudomonadati</taxon>
        <taxon>Pseudomonadota</taxon>
        <taxon>Betaproteobacteria</taxon>
        <taxon>Burkholderiales</taxon>
        <taxon>Oxalobacteraceae</taxon>
        <taxon>Telluria group</taxon>
        <taxon>Massilia</taxon>
    </lineage>
</organism>
<keyword evidence="1" id="KW-0812">Transmembrane</keyword>
<dbReference type="RefSeq" id="WP_223465740.1">
    <property type="nucleotide sequence ID" value="NZ_JAFBIL020000001.1"/>
</dbReference>
<comment type="caution">
    <text evidence="3">The sequence shown here is derived from an EMBL/GenBank/DDBJ whole genome shotgun (WGS) entry which is preliminary data.</text>
</comment>
<feature type="transmembrane region" description="Helical" evidence="1">
    <location>
        <begin position="45"/>
        <end position="63"/>
    </location>
</feature>
<evidence type="ECO:0000256" key="1">
    <source>
        <dbReference type="SAM" id="Phobius"/>
    </source>
</evidence>
<evidence type="ECO:0000259" key="2">
    <source>
        <dbReference type="Pfam" id="PF07670"/>
    </source>
</evidence>
<dbReference type="PIRSF" id="PIRSF036542">
    <property type="entry name" value="SpmA_SpmB"/>
    <property type="match status" value="1"/>
</dbReference>
<gene>
    <name evidence="3" type="ORF">I4X03_003610</name>
</gene>
<dbReference type="Proteomes" id="UP000809349">
    <property type="component" value="Unassembled WGS sequence"/>
</dbReference>
<evidence type="ECO:0000313" key="4">
    <source>
        <dbReference type="Proteomes" id="UP000809349"/>
    </source>
</evidence>
<name>A0ABS7SK77_9BURK</name>
<feature type="domain" description="Nucleoside transporter/FeoB GTPase Gate" evidence="2">
    <location>
        <begin position="50"/>
        <end position="158"/>
    </location>
</feature>
<sequence>MLNYIWSGFFLVGFLAALAQWIFMGDTEIFKRVIDGTFDSAKSSVMDIALPLAGIMTLWLGIMNIGEKAGAVGFIARIIAPFFSRIFPGVPKDHPATGHMVMNFSANMLGLDNAATPFGLKAMESLQEINPQKDEASDAQIMFLVIQTSGLTVIPLSIMAQRAILGAADPSDIFIPCLIATYVATLVGIITVGLRQRLNLLHPVVLGWLGGGTALIGALVWYIAEFMTKPEIELFSKVTANLILFSIIVTFIFAALRKRVNVYEAFIEGAKGGIQTSLNIIPYLVGMLVAISVVRNSGVLGMIVDGVNWVLASLGLRNDWTGALPTALMKPLSGSGSRAMMIDAMKTYGVDSFVGRLSSIMQGAADTTFYIIALYFGSVGIRKTRYAISAGMIADVAGMVAAVFVAYLFFG</sequence>
<accession>A0ABS7SK77</accession>
<feature type="transmembrane region" description="Helical" evidence="1">
    <location>
        <begin position="277"/>
        <end position="294"/>
    </location>
</feature>
<dbReference type="PANTHER" id="PTHR35793:SF2">
    <property type="entry name" value="INNER MEMBRANE PROTEIN YJIG"/>
    <property type="match status" value="1"/>
</dbReference>
<protein>
    <recommendedName>
        <fullName evidence="2">Nucleoside transporter/FeoB GTPase Gate domain-containing protein</fullName>
    </recommendedName>
</protein>
<feature type="transmembrane region" description="Helical" evidence="1">
    <location>
        <begin position="141"/>
        <end position="161"/>
    </location>
</feature>
<feature type="domain" description="Nucleoside transporter/FeoB GTPase Gate" evidence="2">
    <location>
        <begin position="278"/>
        <end position="381"/>
    </location>
</feature>
<dbReference type="InterPro" id="IPR052549">
    <property type="entry name" value="SpmB"/>
</dbReference>
<keyword evidence="1" id="KW-1133">Transmembrane helix</keyword>
<dbReference type="PANTHER" id="PTHR35793">
    <property type="entry name" value="INNER MEMBRANE PROTEIN YJIG"/>
    <property type="match status" value="1"/>
</dbReference>
<feature type="transmembrane region" description="Helical" evidence="1">
    <location>
        <begin position="204"/>
        <end position="223"/>
    </location>
</feature>